<dbReference type="InterPro" id="IPR023214">
    <property type="entry name" value="HAD_sf"/>
</dbReference>
<sequence length="68" mass="7297">MTAKEKFRRLIHSSTTRSIAKRIGAGERAAEAQGKTVVAVGWDGQAHGVFLVPDSVKTTSAQAISEMR</sequence>
<organism evidence="1 2">
    <name type="scientific">Mycolicibacterium vanbaalenii</name>
    <name type="common">Mycobacterium vanbaalenii</name>
    <dbReference type="NCBI Taxonomy" id="110539"/>
    <lineage>
        <taxon>Bacteria</taxon>
        <taxon>Bacillati</taxon>
        <taxon>Actinomycetota</taxon>
        <taxon>Actinomycetes</taxon>
        <taxon>Mycobacteriales</taxon>
        <taxon>Mycobacteriaceae</taxon>
        <taxon>Mycolicibacterium</taxon>
    </lineage>
</organism>
<name>A0A5S9R3K2_MYCVN</name>
<gene>
    <name evidence="1" type="ORF">AELLOGFF_05136</name>
</gene>
<dbReference type="EMBL" id="CACSIP010000029">
    <property type="protein sequence ID" value="CAA0127279.1"/>
    <property type="molecule type" value="Genomic_DNA"/>
</dbReference>
<dbReference type="GO" id="GO:0000166">
    <property type="term" value="F:nucleotide binding"/>
    <property type="evidence" value="ECO:0007669"/>
    <property type="project" value="InterPro"/>
</dbReference>
<evidence type="ECO:0000313" key="1">
    <source>
        <dbReference type="EMBL" id="CAA0127279.1"/>
    </source>
</evidence>
<dbReference type="Gene3D" id="3.40.1110.10">
    <property type="entry name" value="Calcium-transporting ATPase, cytoplasmic domain N"/>
    <property type="match status" value="1"/>
</dbReference>
<reference evidence="1 2" key="1">
    <citation type="submission" date="2019-11" db="EMBL/GenBank/DDBJ databases">
        <authorList>
            <person name="Holert J."/>
        </authorList>
    </citation>
    <scope>NUCLEOTIDE SEQUENCE [LARGE SCALE GENOMIC DNA]</scope>
    <source>
        <strain evidence="1">BC8_1</strain>
    </source>
</reference>
<dbReference type="AlphaFoldDB" id="A0A5S9R3K2"/>
<dbReference type="Proteomes" id="UP000430146">
    <property type="component" value="Unassembled WGS sequence"/>
</dbReference>
<keyword evidence="2" id="KW-1185">Reference proteome</keyword>
<dbReference type="SUPFAM" id="SSF81660">
    <property type="entry name" value="Metal cation-transporting ATPase, ATP-binding domain N"/>
    <property type="match status" value="1"/>
</dbReference>
<dbReference type="InterPro" id="IPR023299">
    <property type="entry name" value="ATPase_P-typ_cyto_dom_N"/>
</dbReference>
<dbReference type="Gene3D" id="3.40.50.1000">
    <property type="entry name" value="HAD superfamily/HAD-like"/>
    <property type="match status" value="1"/>
</dbReference>
<protein>
    <submittedName>
        <fullName evidence="1">Uncharacterized protein</fullName>
    </submittedName>
</protein>
<accession>A0A5S9R3K2</accession>
<evidence type="ECO:0000313" key="2">
    <source>
        <dbReference type="Proteomes" id="UP000430146"/>
    </source>
</evidence>
<proteinExistence type="predicted"/>